<evidence type="ECO:0000256" key="1">
    <source>
        <dbReference type="ARBA" id="ARBA00043967"/>
    </source>
</evidence>
<evidence type="ECO:0000313" key="4">
    <source>
        <dbReference type="EMBL" id="BDR56192.1"/>
    </source>
</evidence>
<dbReference type="InterPro" id="IPR011542">
    <property type="entry name" value="SUF_FeS_clus_asmbl_SufD"/>
</dbReference>
<evidence type="ECO:0000259" key="3">
    <source>
        <dbReference type="Pfam" id="PF19295"/>
    </source>
</evidence>
<dbReference type="Pfam" id="PF19295">
    <property type="entry name" value="SufBD_N"/>
    <property type="match status" value="1"/>
</dbReference>
<dbReference type="InterPro" id="IPR037284">
    <property type="entry name" value="SUF_FeS_clus_asmbl_SufBD_sf"/>
</dbReference>
<dbReference type="InterPro" id="IPR000825">
    <property type="entry name" value="SUF_FeS_clus_asmbl_SufBD_core"/>
</dbReference>
<dbReference type="AlphaFoldDB" id="A0AAU9D5X0"/>
<proteinExistence type="inferred from homology"/>
<keyword evidence="5" id="KW-1185">Reference proteome</keyword>
<gene>
    <name evidence="4" type="primary">sufD</name>
    <name evidence="4" type="ORF">KIMC2_07540</name>
</gene>
<dbReference type="RefSeq" id="WP_317698070.1">
    <property type="nucleotide sequence ID" value="NZ_AP026801.1"/>
</dbReference>
<feature type="domain" description="SUF system FeS cluster assembly SufBD N-terminal" evidence="3">
    <location>
        <begin position="76"/>
        <end position="144"/>
    </location>
</feature>
<accession>A0AAU9D5X0</accession>
<dbReference type="InterPro" id="IPR045595">
    <property type="entry name" value="SufBD_N"/>
</dbReference>
<dbReference type="PANTHER" id="PTHR30508">
    <property type="entry name" value="FES CLUSTER ASSEMBLY PROTEIN SUF"/>
    <property type="match status" value="1"/>
</dbReference>
<dbReference type="KEGG" id="xak:KIMC2_07540"/>
<sequence length="409" mass="46078">MENDRLIPKEILTLQSELNSEGPKDLQLPSFDQINVKSLQLIRPDETFNQMDSEDTFELSDNFAFSFKGGELNTIKVPQEYLDQGLIITDMTHAFSEYANIFSSYFSKLISAREDLITFEHYRRLSGGVFIYVPDEMKIKETLQAYFHYSTHASQSIQVVLIVGKNAKLSITENQMAEMVAEGDYSNFFEIYPQEGSVLSYVVNDQSKTTGHNYFYRYFETSERATVNLTSGEFTEGNVLINNKIRLKGNDSTGEVKTVAIAQNDQLSAINSRVTNVGLRTKGNILQHGVILDRAKLVFNGIGQILKGARGSDSQQENRVLMLSEKARGDANPILLIDENDVTAGHAASVGRIDEEQLYYLESRGLDADMAKRLIIKGFLESVITVVESQRTQKMLRSVIERSLNIDNQ</sequence>
<feature type="domain" description="SUF system FeS cluster assembly SufBD core" evidence="2">
    <location>
        <begin position="153"/>
        <end position="379"/>
    </location>
</feature>
<dbReference type="GO" id="GO:0016226">
    <property type="term" value="P:iron-sulfur cluster assembly"/>
    <property type="evidence" value="ECO:0007669"/>
    <property type="project" value="InterPro"/>
</dbReference>
<dbReference type="PANTHER" id="PTHR30508:SF1">
    <property type="entry name" value="UPF0051 PROTEIN ABCI8, CHLOROPLASTIC-RELATED"/>
    <property type="match status" value="1"/>
</dbReference>
<dbReference type="Pfam" id="PF01458">
    <property type="entry name" value="SUFBD_core"/>
    <property type="match status" value="1"/>
</dbReference>
<protein>
    <submittedName>
        <fullName evidence="4">Fe-S cluster assembly protein SufD</fullName>
    </submittedName>
</protein>
<dbReference type="NCBIfam" id="TIGR01981">
    <property type="entry name" value="sufD"/>
    <property type="match status" value="1"/>
</dbReference>
<dbReference type="InterPro" id="IPR055346">
    <property type="entry name" value="Fe-S_cluster_assembly_SufBD"/>
</dbReference>
<comment type="similarity">
    <text evidence="1">Belongs to the iron-sulfur cluster assembly SufBD family.</text>
</comment>
<dbReference type="Proteomes" id="UP001321804">
    <property type="component" value="Chromosome"/>
</dbReference>
<evidence type="ECO:0000259" key="2">
    <source>
        <dbReference type="Pfam" id="PF01458"/>
    </source>
</evidence>
<reference evidence="4 5" key="1">
    <citation type="journal article" date="2023" name="Microbiol. Spectr.">
        <title>Symbiosis of Carpenter Bees with Uncharacterized Lactic Acid Bacteria Showing NAD Auxotrophy.</title>
        <authorList>
            <person name="Kawasaki S."/>
            <person name="Ozawa K."/>
            <person name="Mori T."/>
            <person name="Yamamoto A."/>
            <person name="Ito M."/>
            <person name="Ohkuma M."/>
            <person name="Sakamoto M."/>
            <person name="Matsutani M."/>
        </authorList>
    </citation>
    <scope>NUCLEOTIDE SEQUENCE [LARGE SCALE GENOMIC DNA]</scope>
    <source>
        <strain evidence="4 5">KimC2</strain>
    </source>
</reference>
<organism evidence="4 5">
    <name type="scientific">Xylocopilactobacillus apis</name>
    <dbReference type="NCBI Taxonomy" id="2932183"/>
    <lineage>
        <taxon>Bacteria</taxon>
        <taxon>Bacillati</taxon>
        <taxon>Bacillota</taxon>
        <taxon>Bacilli</taxon>
        <taxon>Lactobacillales</taxon>
        <taxon>Lactobacillaceae</taxon>
        <taxon>Xylocopilactobacillus</taxon>
    </lineage>
</organism>
<dbReference type="EMBL" id="AP026801">
    <property type="protein sequence ID" value="BDR56192.1"/>
    <property type="molecule type" value="Genomic_DNA"/>
</dbReference>
<dbReference type="SUPFAM" id="SSF101960">
    <property type="entry name" value="Stabilizer of iron transporter SufD"/>
    <property type="match status" value="1"/>
</dbReference>
<name>A0AAU9D5X0_9LACO</name>
<evidence type="ECO:0000313" key="5">
    <source>
        <dbReference type="Proteomes" id="UP001321804"/>
    </source>
</evidence>